<evidence type="ECO:0000313" key="2">
    <source>
        <dbReference type="Proteomes" id="UP000199182"/>
    </source>
</evidence>
<evidence type="ECO:0000313" key="1">
    <source>
        <dbReference type="EMBL" id="SDO15205.1"/>
    </source>
</evidence>
<dbReference type="AlphaFoldDB" id="A0A1H0H7U4"/>
<sequence length="694" mass="73925">MPILEQGQAGTTLSETVSANAFWDIRYLWTISKTVTPEILNLFRNDTGTVQYTITVTSDAGTLEAYIEGLVCITNGGAVATEGLASTLVLQTPTGTTILTQALDVSPNPILGIGQTYCYPYRIDIPLNLFVPGQSFKVTANTTILNHSGHIGEPFGPGASASGNLPTIRSTVNESINVNDTNGFSFVFNATDPSELKTRTYTKDYSCNSDQGSHTNTATIVQTGQSASAAVLVNCYDLIVTKTVQPAFTRIYSWKIGKRAVDSNGAVVTTLTLGLNETFTVRYIIDVMRTFTDTNFRVTGTITVVNPNPDRTANVLISDLILPDGINSTVTPASISVLPNSSATVNYTAVLPNNLSRVDQATALLFNTPSGTTPFSSLAIPFDFSNAAITEIDACINVMDSFMGPLVPSPICNNYQFTYDRTLGPYAACTGAIQFPNTAAFTTIDTQTTGSADWAITVTVPCKGCTLTIGYWKTHAGFGPQPDVVTPLLPINLGTPGGVLTVNVTTAAQAVSILSFGGSNGVTDAANGINRLYAQLLAAKLNIKSGADPSVIQSTVLAADAFLANNNSSSWARLSRANRTYVNNLQTLLDNYNNGLIGPGHCSEQTNFSSVQLTAASGTEAAETDSTDTAIQTDETNIFSGLYPYLFTGKLAPLLGQNAKPLTNDNNYYWKYRGQCCVNSRPRMRSFISISNLP</sequence>
<name>A0A1H0H7U4_9FIRM</name>
<gene>
    <name evidence="1" type="ORF">SAMN05192585_1633</name>
</gene>
<protein>
    <submittedName>
        <fullName evidence="1">Uncharacterized protein</fullName>
    </submittedName>
</protein>
<keyword evidence="2" id="KW-1185">Reference proteome</keyword>
<organism evidence="1 2">
    <name type="scientific">Acetanaerobacterium elongatum</name>
    <dbReference type="NCBI Taxonomy" id="258515"/>
    <lineage>
        <taxon>Bacteria</taxon>
        <taxon>Bacillati</taxon>
        <taxon>Bacillota</taxon>
        <taxon>Clostridia</taxon>
        <taxon>Eubacteriales</taxon>
        <taxon>Oscillospiraceae</taxon>
        <taxon>Acetanaerobacterium</taxon>
    </lineage>
</organism>
<dbReference type="EMBL" id="FNID01000063">
    <property type="protein sequence ID" value="SDO15205.1"/>
    <property type="molecule type" value="Genomic_DNA"/>
</dbReference>
<dbReference type="RefSeq" id="WP_092643781.1">
    <property type="nucleotide sequence ID" value="NZ_FNID01000063.1"/>
</dbReference>
<dbReference type="STRING" id="258515.SAMN05192585_1633"/>
<dbReference type="OrthoDB" id="6011528at2"/>
<reference evidence="1 2" key="1">
    <citation type="submission" date="2016-10" db="EMBL/GenBank/DDBJ databases">
        <authorList>
            <person name="de Groot N.N."/>
        </authorList>
    </citation>
    <scope>NUCLEOTIDE SEQUENCE [LARGE SCALE GENOMIC DNA]</scope>
    <source>
        <strain evidence="1 2">CGMCC 1.5012</strain>
    </source>
</reference>
<accession>A0A1H0H7U4</accession>
<dbReference type="Proteomes" id="UP000199182">
    <property type="component" value="Unassembled WGS sequence"/>
</dbReference>
<proteinExistence type="predicted"/>